<dbReference type="AlphaFoldDB" id="A0A2S6ILV2"/>
<gene>
    <name evidence="2" type="ORF">LY01_01873</name>
</gene>
<evidence type="ECO:0000313" key="2">
    <source>
        <dbReference type="EMBL" id="PPK95120.1"/>
    </source>
</evidence>
<dbReference type="OrthoDB" id="1144118at2"/>
<accession>A0A2S6ILV2</accession>
<keyword evidence="1" id="KW-1133">Transmembrane helix</keyword>
<dbReference type="EMBL" id="PTJE01000003">
    <property type="protein sequence ID" value="PPK95120.1"/>
    <property type="molecule type" value="Genomic_DNA"/>
</dbReference>
<dbReference type="Proteomes" id="UP000239002">
    <property type="component" value="Unassembled WGS sequence"/>
</dbReference>
<keyword evidence="3" id="KW-1185">Reference proteome</keyword>
<keyword evidence="1" id="KW-0812">Transmembrane</keyword>
<keyword evidence="1" id="KW-0472">Membrane</keyword>
<comment type="caution">
    <text evidence="2">The sequence shown here is derived from an EMBL/GenBank/DDBJ whole genome shotgun (WGS) entry which is preliminary data.</text>
</comment>
<protein>
    <recommendedName>
        <fullName evidence="4">DoxX-like protein</fullName>
    </recommendedName>
</protein>
<organism evidence="2 3">
    <name type="scientific">Nonlabens xylanidelens</name>
    <dbReference type="NCBI Taxonomy" id="191564"/>
    <lineage>
        <taxon>Bacteria</taxon>
        <taxon>Pseudomonadati</taxon>
        <taxon>Bacteroidota</taxon>
        <taxon>Flavobacteriia</taxon>
        <taxon>Flavobacteriales</taxon>
        <taxon>Flavobacteriaceae</taxon>
        <taxon>Nonlabens</taxon>
    </lineage>
</organism>
<proteinExistence type="predicted"/>
<reference evidence="2 3" key="1">
    <citation type="submission" date="2018-02" db="EMBL/GenBank/DDBJ databases">
        <title>Genomic Encyclopedia of Archaeal and Bacterial Type Strains, Phase II (KMG-II): from individual species to whole genera.</title>
        <authorList>
            <person name="Goeker M."/>
        </authorList>
    </citation>
    <scope>NUCLEOTIDE SEQUENCE [LARGE SCALE GENOMIC DNA]</scope>
    <source>
        <strain evidence="2 3">DSM 16809</strain>
    </source>
</reference>
<feature type="transmembrane region" description="Helical" evidence="1">
    <location>
        <begin position="78"/>
        <end position="97"/>
    </location>
</feature>
<evidence type="ECO:0000313" key="3">
    <source>
        <dbReference type="Proteomes" id="UP000239002"/>
    </source>
</evidence>
<name>A0A2S6ILV2_9FLAO</name>
<sequence length="113" mass="12881">MEETRPPIWNSKSIATVTKVIAIYAAFYLCVVIGQIFTNPVWDNPLAPSNAYYPLYLMAAIHLIVLILTGASVLFKNYHWVVTVIAALIVTLSRFYYNEIAEYIWNISATPFY</sequence>
<feature type="transmembrane region" description="Helical" evidence="1">
    <location>
        <begin position="21"/>
        <end position="39"/>
    </location>
</feature>
<dbReference type="RefSeq" id="WP_104515547.1">
    <property type="nucleotide sequence ID" value="NZ_MQVW01000024.1"/>
</dbReference>
<evidence type="ECO:0008006" key="4">
    <source>
        <dbReference type="Google" id="ProtNLM"/>
    </source>
</evidence>
<evidence type="ECO:0000256" key="1">
    <source>
        <dbReference type="SAM" id="Phobius"/>
    </source>
</evidence>
<feature type="transmembrane region" description="Helical" evidence="1">
    <location>
        <begin position="51"/>
        <end position="71"/>
    </location>
</feature>